<sequence>MEVNLASVKTANNLHVMVDCLNRIRSYRTPTQRTGGAEGCSCDGSRGVQCERVKLQGGRKVDQAKEISIIGCCKDCQRGEAAEGHPERGARLLTLRGGEQERGKKSSAAIASARSIRNVLSMQINADEGTWGKRFGEAAFSSLATDKQSARRQRALSPPSLEGSFPVEGLQGNRALASRAAKGSTRLYSLRGVKNDPGKPEEDGATMRAMPTSSFKRAVECDGRGMNDLLDEVDIILMELRGCRDAFKKRQLLATLFVKAPVGHRKAIEAACGALLDKRESISVRNAACLVISKLGLVGDPKVVTVLARSAKMDECFDIRKQSLRCLATKAIKSDQTAIEIAFDILRKKDLRGEEYFKPHGDPQALTREAIELVAKICPRGSQTAWKLLLCRVLDDAVLDVRLEAVRALTKIADGDMLADGGARETIHALIVAFLEEEGEGSMRVKQEVLNTLKALLESSGGIYWK</sequence>
<dbReference type="InterPro" id="IPR011989">
    <property type="entry name" value="ARM-like"/>
</dbReference>
<dbReference type="EMBL" id="HBKN01050191">
    <property type="protein sequence ID" value="CAE2340986.1"/>
    <property type="molecule type" value="Transcribed_RNA"/>
</dbReference>
<organism evidence="2">
    <name type="scientific">Guillardia theta</name>
    <name type="common">Cryptophyte</name>
    <name type="synonym">Cryptomonas phi</name>
    <dbReference type="NCBI Taxonomy" id="55529"/>
    <lineage>
        <taxon>Eukaryota</taxon>
        <taxon>Cryptophyceae</taxon>
        <taxon>Pyrenomonadales</taxon>
        <taxon>Geminigeraceae</taxon>
        <taxon>Guillardia</taxon>
    </lineage>
</organism>
<gene>
    <name evidence="2" type="ORF">GTHE00462_LOCUS39178</name>
</gene>
<dbReference type="SUPFAM" id="SSF48371">
    <property type="entry name" value="ARM repeat"/>
    <property type="match status" value="1"/>
</dbReference>
<accession>A0A7S4PP45</accession>
<feature type="region of interest" description="Disordered" evidence="1">
    <location>
        <begin position="146"/>
        <end position="168"/>
    </location>
</feature>
<protein>
    <submittedName>
        <fullName evidence="2">Uncharacterized protein</fullName>
    </submittedName>
</protein>
<dbReference type="AlphaFoldDB" id="A0A7S4PP45"/>
<dbReference type="InterPro" id="IPR016024">
    <property type="entry name" value="ARM-type_fold"/>
</dbReference>
<evidence type="ECO:0000256" key="1">
    <source>
        <dbReference type="SAM" id="MobiDB-lite"/>
    </source>
</evidence>
<reference evidence="2" key="1">
    <citation type="submission" date="2021-01" db="EMBL/GenBank/DDBJ databases">
        <authorList>
            <person name="Corre E."/>
            <person name="Pelletier E."/>
            <person name="Niang G."/>
            <person name="Scheremetjew M."/>
            <person name="Finn R."/>
            <person name="Kale V."/>
            <person name="Holt S."/>
            <person name="Cochrane G."/>
            <person name="Meng A."/>
            <person name="Brown T."/>
            <person name="Cohen L."/>
        </authorList>
    </citation>
    <scope>NUCLEOTIDE SEQUENCE</scope>
    <source>
        <strain evidence="2">CCMP 2712</strain>
    </source>
</reference>
<feature type="compositionally biased region" description="Basic and acidic residues" evidence="1">
    <location>
        <begin position="193"/>
        <end position="202"/>
    </location>
</feature>
<dbReference type="Gene3D" id="1.25.10.10">
    <property type="entry name" value="Leucine-rich Repeat Variant"/>
    <property type="match status" value="1"/>
</dbReference>
<name>A0A7S4PP45_GUITH</name>
<proteinExistence type="predicted"/>
<feature type="region of interest" description="Disordered" evidence="1">
    <location>
        <begin position="188"/>
        <end position="207"/>
    </location>
</feature>
<evidence type="ECO:0000313" key="2">
    <source>
        <dbReference type="EMBL" id="CAE2340986.1"/>
    </source>
</evidence>